<feature type="transmembrane region" description="Helical" evidence="14">
    <location>
        <begin position="98"/>
        <end position="124"/>
    </location>
</feature>
<keyword evidence="6 14" id="KW-1133">Transmembrane helix</keyword>
<protein>
    <recommendedName>
        <fullName evidence="14">Fluoride-specific ion channel FluC</fullName>
    </recommendedName>
</protein>
<organism evidence="15 16">
    <name type="scientific">Gracilibacillus dipsosauri</name>
    <dbReference type="NCBI Taxonomy" id="178340"/>
    <lineage>
        <taxon>Bacteria</taxon>
        <taxon>Bacillati</taxon>
        <taxon>Bacillota</taxon>
        <taxon>Bacilli</taxon>
        <taxon>Bacillales</taxon>
        <taxon>Bacillaceae</taxon>
        <taxon>Gracilibacillus</taxon>
    </lineage>
</organism>
<evidence type="ECO:0000256" key="1">
    <source>
        <dbReference type="ARBA" id="ARBA00004651"/>
    </source>
</evidence>
<dbReference type="GO" id="GO:0062054">
    <property type="term" value="F:fluoride channel activity"/>
    <property type="evidence" value="ECO:0007669"/>
    <property type="project" value="UniProtKB-UniRule"/>
</dbReference>
<keyword evidence="9 14" id="KW-0472">Membrane</keyword>
<gene>
    <name evidence="14 15" type="primary">crcB</name>
    <name evidence="14" type="synonym">fluC</name>
    <name evidence="15" type="ORF">DLJ74_14080</name>
</gene>
<proteinExistence type="inferred from homology"/>
<dbReference type="Proteomes" id="UP000245624">
    <property type="component" value="Unassembled WGS sequence"/>
</dbReference>
<evidence type="ECO:0000256" key="7">
    <source>
        <dbReference type="ARBA" id="ARBA00023053"/>
    </source>
</evidence>
<dbReference type="PROSITE" id="PS51257">
    <property type="entry name" value="PROKAR_LIPOPROTEIN"/>
    <property type="match status" value="1"/>
</dbReference>
<keyword evidence="3 14" id="KW-1003">Cell membrane</keyword>
<evidence type="ECO:0000313" key="15">
    <source>
        <dbReference type="EMBL" id="PWU67587.1"/>
    </source>
</evidence>
<evidence type="ECO:0000256" key="2">
    <source>
        <dbReference type="ARBA" id="ARBA00022448"/>
    </source>
</evidence>
<dbReference type="AlphaFoldDB" id="A0A317KVR5"/>
<keyword evidence="16" id="KW-1185">Reference proteome</keyword>
<comment type="caution">
    <text evidence="15">The sequence shown here is derived from an EMBL/GenBank/DDBJ whole genome shotgun (WGS) entry which is preliminary data.</text>
</comment>
<evidence type="ECO:0000256" key="12">
    <source>
        <dbReference type="ARBA" id="ARBA00035585"/>
    </source>
</evidence>
<evidence type="ECO:0000256" key="13">
    <source>
        <dbReference type="ARBA" id="ARBA00049940"/>
    </source>
</evidence>
<dbReference type="PANTHER" id="PTHR28259">
    <property type="entry name" value="FLUORIDE EXPORT PROTEIN 1-RELATED"/>
    <property type="match status" value="1"/>
</dbReference>
<dbReference type="GO" id="GO:0140114">
    <property type="term" value="P:cellular detoxification of fluoride"/>
    <property type="evidence" value="ECO:0007669"/>
    <property type="project" value="UniProtKB-UniRule"/>
</dbReference>
<evidence type="ECO:0000256" key="10">
    <source>
        <dbReference type="ARBA" id="ARBA00023303"/>
    </source>
</evidence>
<keyword evidence="4 14" id="KW-0812">Transmembrane</keyword>
<comment type="activity regulation">
    <text evidence="14">Na(+) is not transported, but it plays an essential structural role and its presence is essential for fluoride channel function.</text>
</comment>
<dbReference type="EMBL" id="QGTD01000013">
    <property type="protein sequence ID" value="PWU67587.1"/>
    <property type="molecule type" value="Genomic_DNA"/>
</dbReference>
<evidence type="ECO:0000256" key="11">
    <source>
        <dbReference type="ARBA" id="ARBA00035120"/>
    </source>
</evidence>
<feature type="binding site" evidence="14">
    <location>
        <position position="81"/>
    </location>
    <ligand>
        <name>Na(+)</name>
        <dbReference type="ChEBI" id="CHEBI:29101"/>
        <note>structural</note>
    </ligand>
</feature>
<dbReference type="RefSeq" id="WP_054860645.1">
    <property type="nucleotide sequence ID" value="NZ_JAJUIE010000083.1"/>
</dbReference>
<evidence type="ECO:0000256" key="3">
    <source>
        <dbReference type="ARBA" id="ARBA00022475"/>
    </source>
</evidence>
<comment type="similarity">
    <text evidence="11 14">Belongs to the fluoride channel Fluc/FEX (TC 1.A.43) family.</text>
</comment>
<feature type="transmembrane region" description="Helical" evidence="14">
    <location>
        <begin position="37"/>
        <end position="56"/>
    </location>
</feature>
<evidence type="ECO:0000256" key="8">
    <source>
        <dbReference type="ARBA" id="ARBA00023065"/>
    </source>
</evidence>
<evidence type="ECO:0000256" key="5">
    <source>
        <dbReference type="ARBA" id="ARBA00022723"/>
    </source>
</evidence>
<keyword evidence="8 14" id="KW-0406">Ion transport</keyword>
<keyword evidence="5 14" id="KW-0479">Metal-binding</keyword>
<comment type="subcellular location">
    <subcellularLocation>
        <location evidence="1 14">Cell membrane</location>
        <topology evidence="1 14">Multi-pass membrane protein</topology>
    </subcellularLocation>
</comment>
<dbReference type="Pfam" id="PF02537">
    <property type="entry name" value="CRCB"/>
    <property type="match status" value="1"/>
</dbReference>
<evidence type="ECO:0000256" key="14">
    <source>
        <dbReference type="HAMAP-Rule" id="MF_00454"/>
    </source>
</evidence>
<evidence type="ECO:0000256" key="4">
    <source>
        <dbReference type="ARBA" id="ARBA00022692"/>
    </source>
</evidence>
<dbReference type="NCBIfam" id="TIGR00494">
    <property type="entry name" value="crcB"/>
    <property type="match status" value="1"/>
</dbReference>
<evidence type="ECO:0000256" key="9">
    <source>
        <dbReference type="ARBA" id="ARBA00023136"/>
    </source>
</evidence>
<feature type="transmembrane region" description="Helical" evidence="14">
    <location>
        <begin position="68"/>
        <end position="86"/>
    </location>
</feature>
<dbReference type="OrthoDB" id="9815830at2"/>
<reference evidence="15 16" key="1">
    <citation type="submission" date="2018-05" db="EMBL/GenBank/DDBJ databases">
        <title>Genomic analysis of Gracilibacillus dipsosauri DD1 reveals novel features of a salt-tolerant amylase.</title>
        <authorList>
            <person name="Deutch C.E."/>
            <person name="Yang S."/>
        </authorList>
    </citation>
    <scope>NUCLEOTIDE SEQUENCE [LARGE SCALE GENOMIC DNA]</scope>
    <source>
        <strain evidence="15 16">DD1</strain>
    </source>
</reference>
<dbReference type="GO" id="GO:0046872">
    <property type="term" value="F:metal ion binding"/>
    <property type="evidence" value="ECO:0007669"/>
    <property type="project" value="UniProtKB-KW"/>
</dbReference>
<dbReference type="HAMAP" id="MF_00454">
    <property type="entry name" value="FluC"/>
    <property type="match status" value="1"/>
</dbReference>
<dbReference type="GO" id="GO:0005886">
    <property type="term" value="C:plasma membrane"/>
    <property type="evidence" value="ECO:0007669"/>
    <property type="project" value="UniProtKB-SubCell"/>
</dbReference>
<comment type="catalytic activity">
    <reaction evidence="12">
        <text>fluoride(in) = fluoride(out)</text>
        <dbReference type="Rhea" id="RHEA:76159"/>
        <dbReference type="ChEBI" id="CHEBI:17051"/>
    </reaction>
    <physiologicalReaction direction="left-to-right" evidence="12">
        <dbReference type="Rhea" id="RHEA:76160"/>
    </physiologicalReaction>
</comment>
<sequence length="128" mass="14573">MKILLLTVGGSFGAGCRYWLGLRFATWWNNSTFPIAMLLVNILGSFGLGVFYYLSYQTVLPIGINDRLYIFLGVGFFGAFTTFSTFSVEAMQLWKQRNYSLCIVYVLLSIFGSILFFSVGFYIVRLFN</sequence>
<keyword evidence="10 14" id="KW-0407">Ion channel</keyword>
<dbReference type="InterPro" id="IPR003691">
    <property type="entry name" value="FluC"/>
</dbReference>
<dbReference type="PANTHER" id="PTHR28259:SF16">
    <property type="entry name" value="FLUORIDE-SPECIFIC ION CHANNEL FLUC 2"/>
    <property type="match status" value="1"/>
</dbReference>
<accession>A0A317KVR5</accession>
<comment type="function">
    <text evidence="13 14">Fluoride-specific ion channel. Important for reducing fluoride concentration in the cell, thus reducing its toxicity.</text>
</comment>
<evidence type="ECO:0000313" key="16">
    <source>
        <dbReference type="Proteomes" id="UP000245624"/>
    </source>
</evidence>
<evidence type="ECO:0000256" key="6">
    <source>
        <dbReference type="ARBA" id="ARBA00022989"/>
    </source>
</evidence>
<feature type="binding site" evidence="14">
    <location>
        <position position="78"/>
    </location>
    <ligand>
        <name>Na(+)</name>
        <dbReference type="ChEBI" id="CHEBI:29101"/>
        <note>structural</note>
    </ligand>
</feature>
<keyword evidence="2 14" id="KW-0813">Transport</keyword>
<name>A0A317KVR5_9BACI</name>
<keyword evidence="7 14" id="KW-0915">Sodium</keyword>